<dbReference type="InterPro" id="IPR036286">
    <property type="entry name" value="LexA/Signal_pep-like_sf"/>
</dbReference>
<keyword evidence="8" id="KW-0238">DNA-binding</keyword>
<dbReference type="InterPro" id="IPR036390">
    <property type="entry name" value="WH_DNA-bd_sf"/>
</dbReference>
<keyword evidence="4" id="KW-0227">DNA damage</keyword>
<dbReference type="Pfam" id="PF00717">
    <property type="entry name" value="Peptidase_S24"/>
    <property type="match status" value="1"/>
</dbReference>
<keyword evidence="6 12" id="KW-0068">Autocatalytic cleavage</keyword>
<keyword evidence="15" id="KW-1185">Reference proteome</keyword>
<evidence type="ECO:0000256" key="7">
    <source>
        <dbReference type="ARBA" id="ARBA00023015"/>
    </source>
</evidence>
<dbReference type="InterPro" id="IPR039418">
    <property type="entry name" value="LexA-like"/>
</dbReference>
<evidence type="ECO:0000256" key="11">
    <source>
        <dbReference type="ARBA" id="ARBA00023236"/>
    </source>
</evidence>
<evidence type="ECO:0000256" key="5">
    <source>
        <dbReference type="ARBA" id="ARBA00022801"/>
    </source>
</evidence>
<evidence type="ECO:0000256" key="3">
    <source>
        <dbReference type="ARBA" id="ARBA00022705"/>
    </source>
</evidence>
<dbReference type="NCBIfam" id="TIGR00498">
    <property type="entry name" value="lexA"/>
    <property type="match status" value="1"/>
</dbReference>
<keyword evidence="7" id="KW-0805">Transcription regulation</keyword>
<dbReference type="PANTHER" id="PTHR33516:SF2">
    <property type="entry name" value="LEXA REPRESSOR-RELATED"/>
    <property type="match status" value="1"/>
</dbReference>
<dbReference type="GO" id="GO:0004252">
    <property type="term" value="F:serine-type endopeptidase activity"/>
    <property type="evidence" value="ECO:0007669"/>
    <property type="project" value="UniProtKB-EC"/>
</dbReference>
<dbReference type="PRINTS" id="PR00726">
    <property type="entry name" value="LEXASERPTASE"/>
</dbReference>
<reference evidence="14 15" key="1">
    <citation type="submission" date="2023-07" db="EMBL/GenBank/DDBJ databases">
        <title>Genomic Encyclopedia of Type Strains, Phase IV (KMG-IV): sequencing the most valuable type-strain genomes for metagenomic binning, comparative biology and taxonomic classification.</title>
        <authorList>
            <person name="Goeker M."/>
        </authorList>
    </citation>
    <scope>NUCLEOTIDE SEQUENCE [LARGE SCALE GENOMIC DNA]</scope>
    <source>
        <strain evidence="14 15">NIO-1023</strain>
    </source>
</reference>
<keyword evidence="11" id="KW-0742">SOS response</keyword>
<dbReference type="EMBL" id="JAURUR010000011">
    <property type="protein sequence ID" value="MDP9765417.1"/>
    <property type="molecule type" value="Genomic_DNA"/>
</dbReference>
<dbReference type="Proteomes" id="UP001232163">
    <property type="component" value="Unassembled WGS sequence"/>
</dbReference>
<dbReference type="Gene3D" id="1.10.10.10">
    <property type="entry name" value="Winged helix-like DNA-binding domain superfamily/Winged helix DNA-binding domain"/>
    <property type="match status" value="1"/>
</dbReference>
<gene>
    <name evidence="14" type="ORF">QO006_002868</name>
</gene>
<feature type="domain" description="Peptidase S24/S26A/S26B/S26C" evidence="13">
    <location>
        <begin position="80"/>
        <end position="197"/>
    </location>
</feature>
<evidence type="ECO:0000256" key="1">
    <source>
        <dbReference type="ARBA" id="ARBA00007484"/>
    </source>
</evidence>
<name>A0ABT9MFQ5_9DEIO</name>
<sequence>MPPRLTQLRLALLQTLARLTREHGRPPSATELAHAAGITPATLSSHLKVLEALGYVTRPTPRAGLQLTPKARALTPLGYPIYGQIAAGPPILADQQPDQVIENLADFLGMHHGDFILRVNGESMTGIGVMHGDYVAVRPASTVLDGEVAVVLLPGENAATLKRVFQLGDEVILTSENPDMPRLVFPAEQVQVQGRMIARFGGAAPRTTGATVRRRR</sequence>
<evidence type="ECO:0000313" key="15">
    <source>
        <dbReference type="Proteomes" id="UP001232163"/>
    </source>
</evidence>
<evidence type="ECO:0000313" key="14">
    <source>
        <dbReference type="EMBL" id="MDP9765417.1"/>
    </source>
</evidence>
<proteinExistence type="inferred from homology"/>
<dbReference type="CDD" id="cd00090">
    <property type="entry name" value="HTH_ARSR"/>
    <property type="match status" value="1"/>
</dbReference>
<dbReference type="CDD" id="cd06529">
    <property type="entry name" value="S24_LexA-like"/>
    <property type="match status" value="1"/>
</dbReference>
<dbReference type="InterPro" id="IPR006197">
    <property type="entry name" value="Peptidase_S24_LexA"/>
</dbReference>
<evidence type="ECO:0000256" key="4">
    <source>
        <dbReference type="ARBA" id="ARBA00022763"/>
    </source>
</evidence>
<keyword evidence="2" id="KW-0678">Repressor</keyword>
<keyword evidence="10" id="KW-0234">DNA repair</keyword>
<dbReference type="PANTHER" id="PTHR33516">
    <property type="entry name" value="LEXA REPRESSOR"/>
    <property type="match status" value="1"/>
</dbReference>
<dbReference type="Pfam" id="PF12840">
    <property type="entry name" value="HTH_20"/>
    <property type="match status" value="1"/>
</dbReference>
<dbReference type="Gene3D" id="2.10.109.10">
    <property type="entry name" value="Umud Fragment, subunit A"/>
    <property type="match status" value="1"/>
</dbReference>
<evidence type="ECO:0000256" key="10">
    <source>
        <dbReference type="ARBA" id="ARBA00023204"/>
    </source>
</evidence>
<dbReference type="InterPro" id="IPR011991">
    <property type="entry name" value="ArsR-like_HTH"/>
</dbReference>
<keyword evidence="9" id="KW-0804">Transcription</keyword>
<evidence type="ECO:0000256" key="6">
    <source>
        <dbReference type="ARBA" id="ARBA00022813"/>
    </source>
</evidence>
<comment type="similarity">
    <text evidence="1 12">Belongs to the peptidase S24 family.</text>
</comment>
<evidence type="ECO:0000256" key="9">
    <source>
        <dbReference type="ARBA" id="ARBA00023163"/>
    </source>
</evidence>
<evidence type="ECO:0000259" key="13">
    <source>
        <dbReference type="Pfam" id="PF00717"/>
    </source>
</evidence>
<organism evidence="14 15">
    <name type="scientific">Deinococcus enclensis</name>
    <dbReference type="NCBI Taxonomy" id="1049582"/>
    <lineage>
        <taxon>Bacteria</taxon>
        <taxon>Thermotogati</taxon>
        <taxon>Deinococcota</taxon>
        <taxon>Deinococci</taxon>
        <taxon>Deinococcales</taxon>
        <taxon>Deinococcaceae</taxon>
        <taxon>Deinococcus</taxon>
    </lineage>
</organism>
<dbReference type="InterPro" id="IPR050077">
    <property type="entry name" value="LexA_repressor"/>
</dbReference>
<comment type="caution">
    <text evidence="14">The sequence shown here is derived from an EMBL/GenBank/DDBJ whole genome shotgun (WGS) entry which is preliminary data.</text>
</comment>
<evidence type="ECO:0000256" key="2">
    <source>
        <dbReference type="ARBA" id="ARBA00022491"/>
    </source>
</evidence>
<dbReference type="RefSeq" id="WP_307467419.1">
    <property type="nucleotide sequence ID" value="NZ_JAURUR010000011.1"/>
</dbReference>
<dbReference type="EC" id="3.4.21.88" evidence="14"/>
<dbReference type="SUPFAM" id="SSF46785">
    <property type="entry name" value="Winged helix' DNA-binding domain"/>
    <property type="match status" value="1"/>
</dbReference>
<evidence type="ECO:0000256" key="8">
    <source>
        <dbReference type="ARBA" id="ARBA00023125"/>
    </source>
</evidence>
<evidence type="ECO:0000256" key="12">
    <source>
        <dbReference type="RuleBase" id="RU003991"/>
    </source>
</evidence>
<dbReference type="InterPro" id="IPR036388">
    <property type="entry name" value="WH-like_DNA-bd_sf"/>
</dbReference>
<dbReference type="InterPro" id="IPR015927">
    <property type="entry name" value="Peptidase_S24_S26A/B/C"/>
</dbReference>
<dbReference type="SUPFAM" id="SSF51306">
    <property type="entry name" value="LexA/Signal peptidase"/>
    <property type="match status" value="1"/>
</dbReference>
<keyword evidence="3" id="KW-0235">DNA replication</keyword>
<protein>
    <submittedName>
        <fullName evidence="14">Repressor LexA</fullName>
        <ecNumber evidence="14">3.4.21.88</ecNumber>
    </submittedName>
</protein>
<accession>A0ABT9MFQ5</accession>
<keyword evidence="5 12" id="KW-0378">Hydrolase</keyword>
<dbReference type="InterPro" id="IPR006200">
    <property type="entry name" value="LexA"/>
</dbReference>